<keyword evidence="5" id="KW-1185">Reference proteome</keyword>
<sequence>MGLKGQLSNTISYAIKGNYTSEKNKPLFVNNPITGTDQAYTYGNSFGVVYDDVTTLGVYGEIGVDVNRSFTMTLKGGYYHYDTKFETEDWNLPDVTASLFLDYQISQQWYTGANVFFAGERKDQFTIINPLFPTVFTTYATTLESYFDANAHVGYHINDYLSVFVKGNNLVGESYAKWQNTPVQGIQFLAGGTYKFDF</sequence>
<evidence type="ECO:0008006" key="6">
    <source>
        <dbReference type="Google" id="ProtNLM"/>
    </source>
</evidence>
<name>A0A9E8MYP9_9FLAO</name>
<dbReference type="RefSeq" id="WP_267677919.1">
    <property type="nucleotide sequence ID" value="NZ_CP113088.1"/>
</dbReference>
<keyword evidence="2" id="KW-0472">Membrane</keyword>
<evidence type="ECO:0000256" key="1">
    <source>
        <dbReference type="ARBA" id="ARBA00004442"/>
    </source>
</evidence>
<proteinExistence type="predicted"/>
<dbReference type="InterPro" id="IPR036942">
    <property type="entry name" value="Beta-barrel_TonB_sf"/>
</dbReference>
<dbReference type="EMBL" id="CP113088">
    <property type="protein sequence ID" value="WAC03339.1"/>
    <property type="molecule type" value="Genomic_DNA"/>
</dbReference>
<reference evidence="4" key="1">
    <citation type="submission" date="2022-11" db="EMBL/GenBank/DDBJ databases">
        <title>Lacinutrix neustonica HL-RS19T sp. nov., isolated from the surface microlayer sample of brackish Lake Shihwa.</title>
        <authorList>
            <person name="Choi J.Y."/>
            <person name="Hwang C.Y."/>
        </authorList>
    </citation>
    <scope>NUCLEOTIDE SEQUENCE</scope>
    <source>
        <strain evidence="4">HL-RS19</strain>
    </source>
</reference>
<evidence type="ECO:0000256" key="2">
    <source>
        <dbReference type="ARBA" id="ARBA00023136"/>
    </source>
</evidence>
<comment type="subcellular location">
    <subcellularLocation>
        <location evidence="1">Cell outer membrane</location>
    </subcellularLocation>
</comment>
<dbReference type="AlphaFoldDB" id="A0A9E8MYP9"/>
<dbReference type="Proteomes" id="UP001164705">
    <property type="component" value="Chromosome"/>
</dbReference>
<keyword evidence="3" id="KW-0998">Cell outer membrane</keyword>
<dbReference type="KEGG" id="lnu:N7U66_07315"/>
<evidence type="ECO:0000256" key="3">
    <source>
        <dbReference type="ARBA" id="ARBA00023237"/>
    </source>
</evidence>
<dbReference type="Gene3D" id="2.40.170.20">
    <property type="entry name" value="TonB-dependent receptor, beta-barrel domain"/>
    <property type="match status" value="1"/>
</dbReference>
<dbReference type="SUPFAM" id="SSF56935">
    <property type="entry name" value="Porins"/>
    <property type="match status" value="1"/>
</dbReference>
<dbReference type="GO" id="GO:0009279">
    <property type="term" value="C:cell outer membrane"/>
    <property type="evidence" value="ECO:0007669"/>
    <property type="project" value="UniProtKB-SubCell"/>
</dbReference>
<accession>A0A9E8MYP9</accession>
<gene>
    <name evidence="4" type="ORF">N7U66_07315</name>
</gene>
<organism evidence="4 5">
    <name type="scientific">Lacinutrix neustonica</name>
    <dbReference type="NCBI Taxonomy" id="2980107"/>
    <lineage>
        <taxon>Bacteria</taxon>
        <taxon>Pseudomonadati</taxon>
        <taxon>Bacteroidota</taxon>
        <taxon>Flavobacteriia</taxon>
        <taxon>Flavobacteriales</taxon>
        <taxon>Flavobacteriaceae</taxon>
        <taxon>Lacinutrix</taxon>
    </lineage>
</organism>
<evidence type="ECO:0000313" key="5">
    <source>
        <dbReference type="Proteomes" id="UP001164705"/>
    </source>
</evidence>
<evidence type="ECO:0000313" key="4">
    <source>
        <dbReference type="EMBL" id="WAC03339.1"/>
    </source>
</evidence>
<protein>
    <recommendedName>
        <fullName evidence="6">TonB-dependent receptor</fullName>
    </recommendedName>
</protein>